<dbReference type="SUPFAM" id="SSF51197">
    <property type="entry name" value="Clavaminate synthase-like"/>
    <property type="match status" value="1"/>
</dbReference>
<dbReference type="PANTHER" id="PTHR20883">
    <property type="entry name" value="PHYTANOYL-COA DIOXYGENASE DOMAIN CONTAINING 1"/>
    <property type="match status" value="1"/>
</dbReference>
<dbReference type="EMBL" id="MFKF01000168">
    <property type="protein sequence ID" value="OGG51817.1"/>
    <property type="molecule type" value="Genomic_DNA"/>
</dbReference>
<dbReference type="Proteomes" id="UP000178606">
    <property type="component" value="Unassembled WGS sequence"/>
</dbReference>
<dbReference type="GO" id="GO:0016706">
    <property type="term" value="F:2-oxoglutarate-dependent dioxygenase activity"/>
    <property type="evidence" value="ECO:0007669"/>
    <property type="project" value="UniProtKB-ARBA"/>
</dbReference>
<sequence length="292" mass="32446">MNQTQEQPPSPGHAFDDYVPSDYAPDLYRSSAVAEGIDRFDDLNEEGVRRFHEQGYLVVGHAFSDAETRAALEGLIDLIDGKNPDFRGLQFEASVRDLLPTLSREQKPDVVRKLIRFVGYDARLDALAEHPKLLNALARLMGEPPALFANQAMLKPPRIGREKPWHQDHAYFNLPMGTCIISAWVALDEATPDNGCMHVIPGTHRDGPVVHFRRRDWQICDTQVATGRIVAVPLTPGGCLLWHGLLHHGSPATRSPKRRRALQLHYVPASAGRISPEERLAVFGGEGKGMTC</sequence>
<dbReference type="PANTHER" id="PTHR20883:SF48">
    <property type="entry name" value="ECTOINE DIOXYGENASE"/>
    <property type="match status" value="1"/>
</dbReference>
<gene>
    <name evidence="1" type="ORF">A3F84_00770</name>
</gene>
<evidence type="ECO:0008006" key="3">
    <source>
        <dbReference type="Google" id="ProtNLM"/>
    </source>
</evidence>
<dbReference type="Gene3D" id="2.60.120.620">
    <property type="entry name" value="q2cbj1_9rhob like domain"/>
    <property type="match status" value="1"/>
</dbReference>
<reference evidence="1 2" key="1">
    <citation type="journal article" date="2016" name="Nat. Commun.">
        <title>Thousands of microbial genomes shed light on interconnected biogeochemical processes in an aquifer system.</title>
        <authorList>
            <person name="Anantharaman K."/>
            <person name="Brown C.T."/>
            <person name="Hug L.A."/>
            <person name="Sharon I."/>
            <person name="Castelle C.J."/>
            <person name="Probst A.J."/>
            <person name="Thomas B.C."/>
            <person name="Singh A."/>
            <person name="Wilkins M.J."/>
            <person name="Karaoz U."/>
            <person name="Brodie E.L."/>
            <person name="Williams K.H."/>
            <person name="Hubbard S.S."/>
            <person name="Banfield J.F."/>
        </authorList>
    </citation>
    <scope>NUCLEOTIDE SEQUENCE [LARGE SCALE GENOMIC DNA]</scope>
    <source>
        <strain evidence="2">RIFCSPLOWO2_12_FULL_64_10</strain>
    </source>
</reference>
<dbReference type="AlphaFoldDB" id="A0A1F6CRS5"/>
<accession>A0A1F6CRS5</accession>
<protein>
    <recommendedName>
        <fullName evidence="3">Phytanoyl-CoA dioxygenase</fullName>
    </recommendedName>
</protein>
<organism evidence="1 2">
    <name type="scientific">Handelsmanbacteria sp. (strain RIFCSPLOWO2_12_FULL_64_10)</name>
    <dbReference type="NCBI Taxonomy" id="1817868"/>
    <lineage>
        <taxon>Bacteria</taxon>
        <taxon>Candidatus Handelsmaniibacteriota</taxon>
    </lineage>
</organism>
<dbReference type="GO" id="GO:0005506">
    <property type="term" value="F:iron ion binding"/>
    <property type="evidence" value="ECO:0007669"/>
    <property type="project" value="UniProtKB-ARBA"/>
</dbReference>
<evidence type="ECO:0000313" key="1">
    <source>
        <dbReference type="EMBL" id="OGG51817.1"/>
    </source>
</evidence>
<evidence type="ECO:0000313" key="2">
    <source>
        <dbReference type="Proteomes" id="UP000178606"/>
    </source>
</evidence>
<comment type="caution">
    <text evidence="1">The sequence shown here is derived from an EMBL/GenBank/DDBJ whole genome shotgun (WGS) entry which is preliminary data.</text>
</comment>
<proteinExistence type="predicted"/>
<dbReference type="Pfam" id="PF05721">
    <property type="entry name" value="PhyH"/>
    <property type="match status" value="1"/>
</dbReference>
<name>A0A1F6CRS5_HANXR</name>
<dbReference type="InterPro" id="IPR008775">
    <property type="entry name" value="Phytyl_CoA_dOase-like"/>
</dbReference>